<dbReference type="Proteomes" id="UP000236291">
    <property type="component" value="Unassembled WGS sequence"/>
</dbReference>
<comment type="caution">
    <text evidence="1">The sequence shown here is derived from an EMBL/GenBank/DDBJ whole genome shotgun (WGS) entry which is preliminary data.</text>
</comment>
<accession>A0A2K3MJD2</accession>
<dbReference type="AlphaFoldDB" id="A0A2K3MJD2"/>
<feature type="non-terminal residue" evidence="1">
    <location>
        <position position="53"/>
    </location>
</feature>
<sequence>MKEFRWVGVFISLGSSVRASTVVHRFKSADFHQAALRPGPSFWAWAQTSYVIS</sequence>
<dbReference type="EMBL" id="ASHM01064359">
    <property type="protein sequence ID" value="PNX90905.1"/>
    <property type="molecule type" value="Genomic_DNA"/>
</dbReference>
<reference evidence="1 2" key="1">
    <citation type="journal article" date="2014" name="Am. J. Bot.">
        <title>Genome assembly and annotation for red clover (Trifolium pratense; Fabaceae).</title>
        <authorList>
            <person name="Istvanek J."/>
            <person name="Jaros M."/>
            <person name="Krenek A."/>
            <person name="Repkova J."/>
        </authorList>
    </citation>
    <scope>NUCLEOTIDE SEQUENCE [LARGE SCALE GENOMIC DNA]</scope>
    <source>
        <strain evidence="2">cv. Tatra</strain>
        <tissue evidence="1">Young leaves</tissue>
    </source>
</reference>
<protein>
    <submittedName>
        <fullName evidence="1">Uncharacterized protein</fullName>
    </submittedName>
</protein>
<organism evidence="1 2">
    <name type="scientific">Trifolium pratense</name>
    <name type="common">Red clover</name>
    <dbReference type="NCBI Taxonomy" id="57577"/>
    <lineage>
        <taxon>Eukaryota</taxon>
        <taxon>Viridiplantae</taxon>
        <taxon>Streptophyta</taxon>
        <taxon>Embryophyta</taxon>
        <taxon>Tracheophyta</taxon>
        <taxon>Spermatophyta</taxon>
        <taxon>Magnoliopsida</taxon>
        <taxon>eudicotyledons</taxon>
        <taxon>Gunneridae</taxon>
        <taxon>Pentapetalae</taxon>
        <taxon>rosids</taxon>
        <taxon>fabids</taxon>
        <taxon>Fabales</taxon>
        <taxon>Fabaceae</taxon>
        <taxon>Papilionoideae</taxon>
        <taxon>50 kb inversion clade</taxon>
        <taxon>NPAAA clade</taxon>
        <taxon>Hologalegina</taxon>
        <taxon>IRL clade</taxon>
        <taxon>Trifolieae</taxon>
        <taxon>Trifolium</taxon>
    </lineage>
</organism>
<reference evidence="1 2" key="2">
    <citation type="journal article" date="2017" name="Front. Plant Sci.">
        <title>Gene Classification and Mining of Molecular Markers Useful in Red Clover (Trifolium pratense) Breeding.</title>
        <authorList>
            <person name="Istvanek J."/>
            <person name="Dluhosova J."/>
            <person name="Dluhos P."/>
            <person name="Patkova L."/>
            <person name="Nedelnik J."/>
            <person name="Repkova J."/>
        </authorList>
    </citation>
    <scope>NUCLEOTIDE SEQUENCE [LARGE SCALE GENOMIC DNA]</scope>
    <source>
        <strain evidence="2">cv. Tatra</strain>
        <tissue evidence="1">Young leaves</tissue>
    </source>
</reference>
<name>A0A2K3MJD2_TRIPR</name>
<evidence type="ECO:0000313" key="2">
    <source>
        <dbReference type="Proteomes" id="UP000236291"/>
    </source>
</evidence>
<evidence type="ECO:0000313" key="1">
    <source>
        <dbReference type="EMBL" id="PNX90905.1"/>
    </source>
</evidence>
<gene>
    <name evidence="1" type="ORF">L195_g047033</name>
</gene>
<proteinExistence type="predicted"/>